<name>A0A7Z7NCL4_9MYCO</name>
<evidence type="ECO:0000313" key="3">
    <source>
        <dbReference type="Proteomes" id="UP000554965"/>
    </source>
</evidence>
<feature type="region of interest" description="Disordered" evidence="1">
    <location>
        <begin position="1"/>
        <end position="21"/>
    </location>
</feature>
<dbReference type="Proteomes" id="UP000554965">
    <property type="component" value="Unassembled WGS sequence"/>
</dbReference>
<dbReference type="PANTHER" id="PTHR10068">
    <property type="entry name" value="BONE MARROW PROTEOGLYCAN"/>
    <property type="match status" value="1"/>
</dbReference>
<feature type="compositionally biased region" description="Pro residues" evidence="1">
    <location>
        <begin position="461"/>
        <end position="471"/>
    </location>
</feature>
<feature type="compositionally biased region" description="Pro residues" evidence="1">
    <location>
        <begin position="283"/>
        <end position="343"/>
    </location>
</feature>
<organism evidence="2 3">
    <name type="scientific">Mycobacterium simulans</name>
    <dbReference type="NCBI Taxonomy" id="627089"/>
    <lineage>
        <taxon>Bacteria</taxon>
        <taxon>Bacillati</taxon>
        <taxon>Actinomycetota</taxon>
        <taxon>Actinomycetes</taxon>
        <taxon>Mycobacteriales</taxon>
        <taxon>Mycobacteriaceae</taxon>
        <taxon>Mycobacterium</taxon>
    </lineage>
</organism>
<feature type="compositionally biased region" description="Low complexity" evidence="1">
    <location>
        <begin position="344"/>
        <end position="381"/>
    </location>
</feature>
<feature type="compositionally biased region" description="Low complexity" evidence="1">
    <location>
        <begin position="272"/>
        <end position="282"/>
    </location>
</feature>
<evidence type="ECO:0000313" key="2">
    <source>
        <dbReference type="EMBL" id="SOJ58063.1"/>
    </source>
</evidence>
<feature type="compositionally biased region" description="Low complexity" evidence="1">
    <location>
        <begin position="388"/>
        <end position="445"/>
    </location>
</feature>
<dbReference type="AlphaFoldDB" id="A0A7Z7NCL4"/>
<gene>
    <name evidence="2" type="primary">espK_2</name>
    <name evidence="2" type="ORF">MSIMFB_05543</name>
</gene>
<dbReference type="EMBL" id="OCTY01000002">
    <property type="protein sequence ID" value="SOJ58063.1"/>
    <property type="molecule type" value="Genomic_DNA"/>
</dbReference>
<comment type="caution">
    <text evidence="2">The sequence shown here is derived from an EMBL/GenBank/DDBJ whole genome shotgun (WGS) entry which is preliminary data.</text>
</comment>
<feature type="region of interest" description="Disordered" evidence="1">
    <location>
        <begin position="268"/>
        <end position="498"/>
    </location>
</feature>
<keyword evidence="3" id="KW-1185">Reference proteome</keyword>
<dbReference type="PANTHER" id="PTHR10068:SF14">
    <property type="entry name" value="CELL WALL ADHESIN EAP1"/>
    <property type="match status" value="1"/>
</dbReference>
<accession>A0A7Z7NCL4</accession>
<protein>
    <submittedName>
        <fullName evidence="2">ESX-1 secretion-associated protein EspK</fullName>
    </submittedName>
</protein>
<evidence type="ECO:0000256" key="1">
    <source>
        <dbReference type="SAM" id="MobiDB-lite"/>
    </source>
</evidence>
<proteinExistence type="predicted"/>
<feature type="compositionally biased region" description="Low complexity" evidence="1">
    <location>
        <begin position="487"/>
        <end position="498"/>
    </location>
</feature>
<feature type="compositionally biased region" description="Basic and acidic residues" evidence="1">
    <location>
        <begin position="472"/>
        <end position="484"/>
    </location>
</feature>
<dbReference type="RefSeq" id="WP_186245388.1">
    <property type="nucleotide sequence ID" value="NZ_OCTY01000002.1"/>
</dbReference>
<reference evidence="2 3" key="1">
    <citation type="submission" date="2017-10" db="EMBL/GenBank/DDBJ databases">
        <authorList>
            <consortium name="Urmite Genomes"/>
        </authorList>
    </citation>
    <scope>NUCLEOTIDE SEQUENCE [LARGE SCALE GENOMIC DNA]</scope>
    <source>
        <strain evidence="2 3">FB-527</strain>
    </source>
</reference>
<sequence>MGIPRPTGEYAGQMLEPGGWPETDEDTFYDRAREYNQVLRKVTDVMDATRHQQVEVFEGGVWSGGAATAANGALGANLNEMSTLQDYLATVITWHRHIAGLIVQAKSEIGNNVDGAQREISALENDPDLDAEERQAAINSLVRATHQANTSLVAETAEQVLASKDWKPPHNALADLLHQVTPPTPEIPTLVVPTPDTPSPAFPTPRPFEPTPANPITPINPTPVTPVNPRPVTPVNPNPVTPITPGRPVTPVTPVNPVNPVTPVYPTPVKPVTPGGPVTPITPIKPTPTPAEPVTPTPVTPATPVNPAPAPAPAPVNPAPTPVTPAPEPAPAPAPVGPSPDQPSTPSTPSSPGTEPAHVKPAAATEAPAAPSHHGAPGSGPSRDDSSAAVAPAAAGGMPAGAPRMSVGSVGATGSATASPSAGTAAASGAGSRAAGGRAPLGPSGKAPATVTPRAASARTSPPPARPAPPPERGDDKEKERAESIDSVTPSPSVPVSAARAARDAVAAASRRSGKDDPLRLARRIAAALNAPDICHDDDYGFFWITAVTTDGEIVVANSYGLAYLPDDVKLPNKVYMASADRAMPADEKARTATYPILAVQGWAAYHDLKLRAVIGTAEQLANSDPGAAKIVLEADDIPESGKMNGRSRLEVVDPSAAAQLADTDDLRLLDLLPPAPAAENPPDDERHMLWFDLMKPMTSTATGREVAHLRAFHAYAAHSQELALHQAHGAADPEAQRPAIADWMYWRYVAGLLNSALTEAP</sequence>